<dbReference type="GO" id="GO:0016020">
    <property type="term" value="C:membrane"/>
    <property type="evidence" value="ECO:0007669"/>
    <property type="project" value="UniProtKB-SubCell"/>
</dbReference>
<protein>
    <submittedName>
        <fullName evidence="6">Zinc/iron permease</fullName>
    </submittedName>
</protein>
<evidence type="ECO:0000256" key="2">
    <source>
        <dbReference type="ARBA" id="ARBA00022692"/>
    </source>
</evidence>
<feature type="transmembrane region" description="Helical" evidence="5">
    <location>
        <begin position="196"/>
        <end position="214"/>
    </location>
</feature>
<feature type="transmembrane region" description="Helical" evidence="5">
    <location>
        <begin position="69"/>
        <end position="87"/>
    </location>
</feature>
<gene>
    <name evidence="6" type="ORF">UX03_C0001G0007</name>
</gene>
<dbReference type="AlphaFoldDB" id="A0A0G1M807"/>
<evidence type="ECO:0000313" key="6">
    <source>
        <dbReference type="EMBL" id="KKU04222.1"/>
    </source>
</evidence>
<reference evidence="6 7" key="1">
    <citation type="journal article" date="2015" name="Nature">
        <title>rRNA introns, odd ribosomes, and small enigmatic genomes across a large radiation of phyla.</title>
        <authorList>
            <person name="Brown C.T."/>
            <person name="Hug L.A."/>
            <person name="Thomas B.C."/>
            <person name="Sharon I."/>
            <person name="Castelle C.J."/>
            <person name="Singh A."/>
            <person name="Wilkins M.J."/>
            <person name="Williams K.H."/>
            <person name="Banfield J.F."/>
        </authorList>
    </citation>
    <scope>NUCLEOTIDE SEQUENCE [LARGE SCALE GENOMIC DNA]</scope>
</reference>
<keyword evidence="2 5" id="KW-0812">Transmembrane</keyword>
<dbReference type="EMBL" id="LCKQ01000001">
    <property type="protein sequence ID" value="KKU04222.1"/>
    <property type="molecule type" value="Genomic_DNA"/>
</dbReference>
<sequence length="249" mass="26819">MDASLLNLLGLAFLGSVAGLVGGIIFLFNSVWARSLAKYAVPFAAGVLLAVSFLDLLPEAVEVAGEGAFPIILIVFICLFLIERFLFHLHHHDGEHRMDKRDVVPLIVFGDTIHNLLDGVAIGAAYLVNPSLGVIVALATFLHETPHEIADFGLLLSAGWKRKKAFLVNLLSALATFPGAILTYKYSVGLENLTGILLSLAAGFFLYIAATDFLPETKVASKESSLKNISFLLLGVLIIWLVGTLLPHD</sequence>
<dbReference type="PANTHER" id="PTHR16950:SF16">
    <property type="entry name" value="ZINC TRANSPORTER ZIP13"/>
    <property type="match status" value="1"/>
</dbReference>
<evidence type="ECO:0000256" key="1">
    <source>
        <dbReference type="ARBA" id="ARBA00004141"/>
    </source>
</evidence>
<evidence type="ECO:0000256" key="4">
    <source>
        <dbReference type="ARBA" id="ARBA00023136"/>
    </source>
</evidence>
<evidence type="ECO:0000313" key="7">
    <source>
        <dbReference type="Proteomes" id="UP000034086"/>
    </source>
</evidence>
<keyword evidence="3 5" id="KW-1133">Transmembrane helix</keyword>
<comment type="subcellular location">
    <subcellularLocation>
        <location evidence="1">Membrane</location>
        <topology evidence="1">Multi-pass membrane protein</topology>
    </subcellularLocation>
</comment>
<dbReference type="Proteomes" id="UP000034086">
    <property type="component" value="Unassembled WGS sequence"/>
</dbReference>
<dbReference type="Pfam" id="PF02535">
    <property type="entry name" value="Zip"/>
    <property type="match status" value="1"/>
</dbReference>
<evidence type="ECO:0000256" key="5">
    <source>
        <dbReference type="SAM" id="Phobius"/>
    </source>
</evidence>
<proteinExistence type="predicted"/>
<feature type="transmembrane region" description="Helical" evidence="5">
    <location>
        <begin position="6"/>
        <end position="27"/>
    </location>
</feature>
<keyword evidence="4 5" id="KW-0472">Membrane</keyword>
<accession>A0A0G1M807</accession>
<organism evidence="6 7">
    <name type="scientific">Candidatus Woesebacteria bacterium GW2011_GWE1_45_18</name>
    <dbReference type="NCBI Taxonomy" id="1618598"/>
    <lineage>
        <taxon>Bacteria</taxon>
        <taxon>Candidatus Woeseibacteriota</taxon>
    </lineage>
</organism>
<feature type="transmembrane region" description="Helical" evidence="5">
    <location>
        <begin position="39"/>
        <end position="57"/>
    </location>
</feature>
<dbReference type="PANTHER" id="PTHR16950">
    <property type="entry name" value="ZINC TRANSPORTER SLC39A7 HISTIDINE-RICH MEMBRANE PROTEIN KE4"/>
    <property type="match status" value="1"/>
</dbReference>
<feature type="transmembrane region" description="Helical" evidence="5">
    <location>
        <begin position="226"/>
        <end position="246"/>
    </location>
</feature>
<dbReference type="GO" id="GO:0046873">
    <property type="term" value="F:metal ion transmembrane transporter activity"/>
    <property type="evidence" value="ECO:0007669"/>
    <property type="project" value="InterPro"/>
</dbReference>
<feature type="transmembrane region" description="Helical" evidence="5">
    <location>
        <begin position="165"/>
        <end position="184"/>
    </location>
</feature>
<dbReference type="InterPro" id="IPR003689">
    <property type="entry name" value="ZIP"/>
</dbReference>
<name>A0A0G1M807_9BACT</name>
<evidence type="ECO:0000256" key="3">
    <source>
        <dbReference type="ARBA" id="ARBA00022989"/>
    </source>
</evidence>
<comment type="caution">
    <text evidence="6">The sequence shown here is derived from an EMBL/GenBank/DDBJ whole genome shotgun (WGS) entry which is preliminary data.</text>
</comment>